<dbReference type="EMBL" id="AP021858">
    <property type="protein sequence ID" value="BBO24651.1"/>
    <property type="molecule type" value="Genomic_DNA"/>
</dbReference>
<organism evidence="2 3">
    <name type="scientific">Candidatus Nitrosymbiomonas proteolyticus</name>
    <dbReference type="NCBI Taxonomy" id="2608984"/>
    <lineage>
        <taxon>Bacteria</taxon>
        <taxon>Bacillati</taxon>
        <taxon>Armatimonadota</taxon>
        <taxon>Armatimonadota incertae sedis</taxon>
        <taxon>Candidatus Nitrosymbiomonas</taxon>
    </lineage>
</organism>
<name>A0A809SAZ9_9BACT</name>
<dbReference type="Proteomes" id="UP000662873">
    <property type="component" value="Chromosome"/>
</dbReference>
<dbReference type="InterPro" id="IPR035235">
    <property type="entry name" value="DUF5343"/>
</dbReference>
<evidence type="ECO:0000313" key="2">
    <source>
        <dbReference type="EMBL" id="BBO24651.1"/>
    </source>
</evidence>
<evidence type="ECO:0000313" key="3">
    <source>
        <dbReference type="Proteomes" id="UP000662873"/>
    </source>
</evidence>
<gene>
    <name evidence="2" type="ORF">NPRO_22460</name>
</gene>
<sequence>MAKKQPEAAVPAEPAKKRTRTTGAVGSPKYPYTISPGSLKKFLEQVPKKPKPPKVNLAQLKGWDIKDNNAPTIVKVLASVGVLGTDGVPTELYERLMKGGVGEKELAANIKSVYKEFFEAEHEPYKDEGTVTKLLHIHGGTEAKATIGRMRETFLILCRAADWSGASSAKDKSGPSKGKETTVRGADFEQNCELAGPSVVINIQVTLPSGADEKSYDAFFASMRKHLWPSK</sequence>
<evidence type="ECO:0000256" key="1">
    <source>
        <dbReference type="SAM" id="MobiDB-lite"/>
    </source>
</evidence>
<feature type="region of interest" description="Disordered" evidence="1">
    <location>
        <begin position="1"/>
        <end position="30"/>
    </location>
</feature>
<accession>A0A809SAZ9</accession>
<protein>
    <submittedName>
        <fullName evidence="2">Uncharacterized protein</fullName>
    </submittedName>
</protein>
<reference evidence="2" key="1">
    <citation type="journal article" name="DNA Res.">
        <title>The physiological potential of anammox bacteria as revealed by their core genome structure.</title>
        <authorList>
            <person name="Okubo T."/>
            <person name="Toyoda A."/>
            <person name="Fukuhara K."/>
            <person name="Uchiyama I."/>
            <person name="Harigaya Y."/>
            <person name="Kuroiwa M."/>
            <person name="Suzuki T."/>
            <person name="Murakami Y."/>
            <person name="Suwa Y."/>
            <person name="Takami H."/>
        </authorList>
    </citation>
    <scope>NUCLEOTIDE SEQUENCE</scope>
    <source>
        <strain evidence="2">317325-2</strain>
    </source>
</reference>
<dbReference type="Pfam" id="PF17278">
    <property type="entry name" value="DUF5343"/>
    <property type="match status" value="1"/>
</dbReference>
<feature type="region of interest" description="Disordered" evidence="1">
    <location>
        <begin position="166"/>
        <end position="185"/>
    </location>
</feature>
<proteinExistence type="predicted"/>
<feature type="compositionally biased region" description="Basic and acidic residues" evidence="1">
    <location>
        <begin position="169"/>
        <end position="182"/>
    </location>
</feature>
<dbReference type="AlphaFoldDB" id="A0A809SAZ9"/>
<dbReference type="KEGG" id="npy:NPRO_22460"/>